<protein>
    <submittedName>
        <fullName evidence="2">Uncharacterized protein</fullName>
    </submittedName>
</protein>
<keyword evidence="3" id="KW-1185">Reference proteome</keyword>
<dbReference type="Proteomes" id="UP000015104">
    <property type="component" value="Unassembled WGS sequence"/>
</dbReference>
<feature type="transmembrane region" description="Helical" evidence="1">
    <location>
        <begin position="111"/>
        <end position="130"/>
    </location>
</feature>
<organism evidence="2 3">
    <name type="scientific">Tetranychus urticae</name>
    <name type="common">Two-spotted spider mite</name>
    <dbReference type="NCBI Taxonomy" id="32264"/>
    <lineage>
        <taxon>Eukaryota</taxon>
        <taxon>Metazoa</taxon>
        <taxon>Ecdysozoa</taxon>
        <taxon>Arthropoda</taxon>
        <taxon>Chelicerata</taxon>
        <taxon>Arachnida</taxon>
        <taxon>Acari</taxon>
        <taxon>Acariformes</taxon>
        <taxon>Trombidiformes</taxon>
        <taxon>Prostigmata</taxon>
        <taxon>Eleutherengona</taxon>
        <taxon>Raphignathae</taxon>
        <taxon>Tetranychoidea</taxon>
        <taxon>Tetranychidae</taxon>
        <taxon>Tetranychus</taxon>
    </lineage>
</organism>
<evidence type="ECO:0000313" key="3">
    <source>
        <dbReference type="Proteomes" id="UP000015104"/>
    </source>
</evidence>
<sequence length="189" mass="20979">MLYNPWSASRCIVLYLQTITFLMFLLISCSTFRITYGFSVALLLKGFHLHAIYKGTRSMLRGFFCFTIFGLCMTIFLATIITTLAVCSFNYTETKTNTIQNENVVASMANAVGSGFLVGVALSLVGFQFLDAFFQSLYLEELNYQNSVSGAVITLERVGRIATPINLSRFKSTDRAGLTLVLACSKDSR</sequence>
<name>A0A158P5F8_TETUR</name>
<keyword evidence="1" id="KW-0472">Membrane</keyword>
<dbReference type="EMBL" id="CAEY01000702">
    <property type="status" value="NOT_ANNOTATED_CDS"/>
    <property type="molecule type" value="Genomic_DNA"/>
</dbReference>
<feature type="transmembrane region" description="Helical" evidence="1">
    <location>
        <begin position="12"/>
        <end position="43"/>
    </location>
</feature>
<dbReference type="EnsemblMetazoa" id="tetur271g00040.1">
    <property type="protein sequence ID" value="tetur271g00040.1"/>
    <property type="gene ID" value="tetur271g00040"/>
</dbReference>
<keyword evidence="1" id="KW-0812">Transmembrane</keyword>
<evidence type="ECO:0000256" key="1">
    <source>
        <dbReference type="SAM" id="Phobius"/>
    </source>
</evidence>
<reference evidence="2" key="2">
    <citation type="submission" date="2016-04" db="UniProtKB">
        <authorList>
            <consortium name="EnsemblMetazoa"/>
        </authorList>
    </citation>
    <scope>IDENTIFICATION</scope>
</reference>
<proteinExistence type="predicted"/>
<feature type="transmembrane region" description="Helical" evidence="1">
    <location>
        <begin position="63"/>
        <end position="91"/>
    </location>
</feature>
<reference evidence="3" key="1">
    <citation type="submission" date="2011-08" db="EMBL/GenBank/DDBJ databases">
        <authorList>
            <person name="Rombauts S."/>
        </authorList>
    </citation>
    <scope>NUCLEOTIDE SEQUENCE</scope>
    <source>
        <strain evidence="3">London</strain>
    </source>
</reference>
<dbReference type="AlphaFoldDB" id="A0A158P5F8"/>
<evidence type="ECO:0000313" key="2">
    <source>
        <dbReference type="EnsemblMetazoa" id="tetur271g00040.1"/>
    </source>
</evidence>
<accession>A0A158P5F8</accession>
<keyword evidence="1" id="KW-1133">Transmembrane helix</keyword>